<dbReference type="Proteomes" id="UP000195570">
    <property type="component" value="Unassembled WGS sequence"/>
</dbReference>
<gene>
    <name evidence="3" type="ORF">TEOVI_000674100</name>
</gene>
<evidence type="ECO:0000313" key="4">
    <source>
        <dbReference type="Proteomes" id="UP000195570"/>
    </source>
</evidence>
<feature type="transmembrane region" description="Helical" evidence="2">
    <location>
        <begin position="13"/>
        <end position="31"/>
    </location>
</feature>
<sequence>MALSEKACLRIRVTVYTIFLISYLVGAAVFVRKFSNFMAASGFVAASIFIGLAIAMHVMGTEGLQSRIQPRSLKRVVIMGVLVAADVALLTLSIYTLVVGIKRREKWTGESNFCSCTAMVCGLKWCSVCVYLLYRSGTPSNPPEFDSLRKGEEDGNGKEGPQTSML</sequence>
<keyword evidence="2" id="KW-1133">Transmembrane helix</keyword>
<keyword evidence="2" id="KW-0812">Transmembrane</keyword>
<reference evidence="3" key="1">
    <citation type="submission" date="2016-09" db="EMBL/GenBank/DDBJ databases">
        <authorList>
            <person name="Hebert L."/>
            <person name="Moumen B."/>
        </authorList>
    </citation>
    <scope>NUCLEOTIDE SEQUENCE [LARGE SCALE GENOMIC DNA]</scope>
    <source>
        <strain evidence="3">OVI</strain>
    </source>
</reference>
<feature type="compositionally biased region" description="Basic and acidic residues" evidence="1">
    <location>
        <begin position="146"/>
        <end position="157"/>
    </location>
</feature>
<dbReference type="RefSeq" id="XP_067076317.1">
    <property type="nucleotide sequence ID" value="XM_067220216.1"/>
</dbReference>
<dbReference type="VEuPathDB" id="TriTrypDB:TEOVI_000674100"/>
<comment type="caution">
    <text evidence="3">The sequence shown here is derived from an EMBL/GenBank/DDBJ whole genome shotgun (WGS) entry which is preliminary data.</text>
</comment>
<organism evidence="3 4">
    <name type="scientific">Trypanosoma equiperdum</name>
    <dbReference type="NCBI Taxonomy" id="5694"/>
    <lineage>
        <taxon>Eukaryota</taxon>
        <taxon>Discoba</taxon>
        <taxon>Euglenozoa</taxon>
        <taxon>Kinetoplastea</taxon>
        <taxon>Metakinetoplastina</taxon>
        <taxon>Trypanosomatida</taxon>
        <taxon>Trypanosomatidae</taxon>
        <taxon>Trypanosoma</taxon>
    </lineage>
</organism>
<name>A0A1G4HZ24_TRYEQ</name>
<evidence type="ECO:0000313" key="3">
    <source>
        <dbReference type="EMBL" id="SCU64574.1"/>
    </source>
</evidence>
<accession>A0A1G4HZ24</accession>
<protein>
    <submittedName>
        <fullName evidence="3">Uncharacterized protein</fullName>
    </submittedName>
</protein>
<dbReference type="AlphaFoldDB" id="A0A1G4HZ24"/>
<proteinExistence type="predicted"/>
<dbReference type="EMBL" id="CZPT02000087">
    <property type="protein sequence ID" value="SCU64574.1"/>
    <property type="molecule type" value="Genomic_DNA"/>
</dbReference>
<feature type="region of interest" description="Disordered" evidence="1">
    <location>
        <begin position="143"/>
        <end position="166"/>
    </location>
</feature>
<keyword evidence="2" id="KW-0472">Membrane</keyword>
<feature type="transmembrane region" description="Helical" evidence="2">
    <location>
        <begin position="38"/>
        <end position="56"/>
    </location>
</feature>
<keyword evidence="4" id="KW-1185">Reference proteome</keyword>
<dbReference type="GeneID" id="92380675"/>
<evidence type="ECO:0000256" key="1">
    <source>
        <dbReference type="SAM" id="MobiDB-lite"/>
    </source>
</evidence>
<evidence type="ECO:0000256" key="2">
    <source>
        <dbReference type="SAM" id="Phobius"/>
    </source>
</evidence>
<feature type="transmembrane region" description="Helical" evidence="2">
    <location>
        <begin position="76"/>
        <end position="101"/>
    </location>
</feature>